<keyword evidence="4" id="KW-1185">Reference proteome</keyword>
<dbReference type="Proteomes" id="UP000195557">
    <property type="component" value="Unassembled WGS sequence"/>
</dbReference>
<gene>
    <name evidence="3" type="ORF">BE221DRAFT_24184</name>
    <name evidence="2" type="ORF">OT_ostta11g00660</name>
</gene>
<dbReference type="InterPro" id="IPR051468">
    <property type="entry name" value="Fungal_SecMetab_SDRs"/>
</dbReference>
<sequence length="588" mass="65248">MNPRDLDGDDLDRWRGFTQDELDVAIRVIERCARASSTSDEVRGEQGAAGEENTSTTAARAHDVDVDAWTHPAQKRLRQAVLPLLERMHGKMFHGMTRREYVAAKMPKRERNRKKMAEKAADRAKLDGTTLRNERLKRLNALQENNGEINARLIPDGVVASASGASLAASASGEADDGEEFNLLRACYVCKSRYRKLHHFYAALCPDCATLNWEKRFQTADMRGKYCVVTGARVKIGYRIALKLLRAGANVIATTRFPIDALKRFESEEDSNSWIGHLQLLAMDLRDLPGLERLCAHLLNTLPRLDVLVNNACQTVRRPPAYYKHLLQAEAQAGFTRPLAGANSRCDFLPGADMEPSPSALSDWRQGDKFKEAGWMAPSAAMSQLQLIASDADESNEHFPEGALDVNGQQVDLRKKNSWTMKLGEIETPELLEVLAVNAAAPFVLNGKLRPLMAKTVAMDKEAGIEHAAAFIINVSAMEGQFARAKTVHHVHTNMAKSALNMMTATSSKDLASEGIYTNSVDTGWINDENPLEKASRLAKEQGFQTPIDEEDAAARVLAPVFEGYAESPETWPPVFGKFLKDYRETLW</sequence>
<dbReference type="OrthoDB" id="191139at2759"/>
<dbReference type="STRING" id="70448.A0A090N4A9"/>
<accession>A0A454XIV0</accession>
<dbReference type="Proteomes" id="UP000009170">
    <property type="component" value="Unassembled WGS sequence"/>
</dbReference>
<dbReference type="AlphaFoldDB" id="A0A090N4A9"/>
<dbReference type="InterPro" id="IPR036291">
    <property type="entry name" value="NAD(P)-bd_dom_sf"/>
</dbReference>
<dbReference type="Pfam" id="PF00106">
    <property type="entry name" value="adh_short"/>
    <property type="match status" value="1"/>
</dbReference>
<evidence type="ECO:0000313" key="3">
    <source>
        <dbReference type="EMBL" id="OUS43568.1"/>
    </source>
</evidence>
<proteinExistence type="predicted"/>
<dbReference type="InterPro" id="IPR002347">
    <property type="entry name" value="SDR_fam"/>
</dbReference>
<dbReference type="EMBL" id="CAID01000011">
    <property type="protein sequence ID" value="CEF99548.1"/>
    <property type="molecule type" value="Genomic_DNA"/>
</dbReference>
<dbReference type="PANTHER" id="PTHR43544">
    <property type="entry name" value="SHORT-CHAIN DEHYDROGENASE/REDUCTASE"/>
    <property type="match status" value="1"/>
</dbReference>
<dbReference type="GO" id="GO:0016491">
    <property type="term" value="F:oxidoreductase activity"/>
    <property type="evidence" value="ECO:0007669"/>
    <property type="project" value="TreeGrafter"/>
</dbReference>
<organism evidence="2 4">
    <name type="scientific">Ostreococcus tauri</name>
    <name type="common">Marine green alga</name>
    <dbReference type="NCBI Taxonomy" id="70448"/>
    <lineage>
        <taxon>Eukaryota</taxon>
        <taxon>Viridiplantae</taxon>
        <taxon>Chlorophyta</taxon>
        <taxon>Mamiellophyceae</taxon>
        <taxon>Mamiellales</taxon>
        <taxon>Bathycoccaceae</taxon>
        <taxon>Ostreococcus</taxon>
    </lineage>
</organism>
<evidence type="ECO:0000313" key="4">
    <source>
        <dbReference type="Proteomes" id="UP000009170"/>
    </source>
</evidence>
<evidence type="ECO:0000313" key="2">
    <source>
        <dbReference type="EMBL" id="CEF99548.1"/>
    </source>
</evidence>
<reference evidence="3" key="3">
    <citation type="submission" date="2017-04" db="EMBL/GenBank/DDBJ databases">
        <title>Population genomics of picophytoplankton unveils novel chromosome hypervariability.</title>
        <authorList>
            <consortium name="DOE Joint Genome Institute"/>
            <person name="Blanc-Mathieu R."/>
            <person name="Krasovec M."/>
            <person name="Hebrard M."/>
            <person name="Yau S."/>
            <person name="Desgranges E."/>
            <person name="Martin J."/>
            <person name="Schackwitz W."/>
            <person name="Kuo A."/>
            <person name="Salin G."/>
            <person name="Donnadieu C."/>
            <person name="Desdevises Y."/>
            <person name="Sanchez-Ferandin S."/>
            <person name="Moreau H."/>
            <person name="Rivals E."/>
            <person name="Grigoriev I.V."/>
            <person name="Grimsley N."/>
            <person name="Eyre-Walker A."/>
            <person name="Piganeau G."/>
        </authorList>
    </citation>
    <scope>NUCLEOTIDE SEQUENCE [LARGE SCALE GENOMIC DNA]</scope>
    <source>
        <strain evidence="3">RCC 1115</strain>
    </source>
</reference>
<name>A0A090N4A9_OSTTA</name>
<feature type="region of interest" description="Disordered" evidence="1">
    <location>
        <begin position="35"/>
        <end position="57"/>
    </location>
</feature>
<reference evidence="2" key="2">
    <citation type="journal article" date="2014" name="BMC Genomics">
        <title>An improved genome of the model marine alga Ostreococcus tauri unfolds by assessing Illumina de novo assemblies.</title>
        <authorList>
            <person name="Blanc-Mathieu R."/>
            <person name="Verhelst B."/>
            <person name="Derelle E."/>
            <person name="Rombauts S."/>
            <person name="Bouget F.Y."/>
            <person name="Carre I."/>
            <person name="Chateau A."/>
            <person name="Eyre-Walker A."/>
            <person name="Grimsley N."/>
            <person name="Moreau H."/>
            <person name="Piegu B."/>
            <person name="Rivals E."/>
            <person name="Schackwitz W."/>
            <person name="Van de Peer Y."/>
            <person name="Piganeau G."/>
        </authorList>
    </citation>
    <scope>NUCLEOTIDE SEQUENCE</scope>
    <source>
        <strain evidence="2">RCC4221</strain>
    </source>
</reference>
<dbReference type="GO" id="GO:0005737">
    <property type="term" value="C:cytoplasm"/>
    <property type="evidence" value="ECO:0007669"/>
    <property type="project" value="TreeGrafter"/>
</dbReference>
<accession>A0A1Y5I269</accession>
<reference evidence="2 4" key="1">
    <citation type="journal article" date="2006" name="Proc. Natl. Acad. Sci. U.S.A.">
        <title>Genome analysis of the smallest free-living eukaryote Ostreococcus tauri unveils many unique features.</title>
        <authorList>
            <person name="Derelle E."/>
            <person name="Ferraz C."/>
            <person name="Rombauts S."/>
            <person name="Rouze P."/>
            <person name="Worden A.Z."/>
            <person name="Robbens S."/>
            <person name="Partensky F."/>
            <person name="Degroeve S."/>
            <person name="Echeynie S."/>
            <person name="Cooke R."/>
            <person name="Saeys Y."/>
            <person name="Wuyts J."/>
            <person name="Jabbari K."/>
            <person name="Bowler C."/>
            <person name="Panaud O."/>
            <person name="Piegu B."/>
            <person name="Ball S.G."/>
            <person name="Ral J.-P."/>
            <person name="Bouget F.-Y."/>
            <person name="Piganeau G."/>
            <person name="De Baets B."/>
            <person name="Picard A."/>
            <person name="Delseny M."/>
            <person name="Demaille J."/>
            <person name="Van de Peer Y."/>
            <person name="Moreau H."/>
        </authorList>
    </citation>
    <scope>NUCLEOTIDE SEQUENCE [LARGE SCALE GENOMIC DNA]</scope>
    <source>
        <strain evidence="2 4">OTTH0595</strain>
    </source>
</reference>
<dbReference type="SUPFAM" id="SSF51735">
    <property type="entry name" value="NAD(P)-binding Rossmann-fold domains"/>
    <property type="match status" value="1"/>
</dbReference>
<evidence type="ECO:0000256" key="1">
    <source>
        <dbReference type="SAM" id="MobiDB-lite"/>
    </source>
</evidence>
<protein>
    <submittedName>
        <fullName evidence="2">Short-chain dehydrogenase/reductase SDR</fullName>
    </submittedName>
</protein>
<dbReference type="InParanoid" id="A0A090N4A9"/>
<dbReference type="EMBL" id="KZ155831">
    <property type="protein sequence ID" value="OUS43568.1"/>
    <property type="molecule type" value="Genomic_DNA"/>
</dbReference>
<dbReference type="Gene3D" id="3.40.50.720">
    <property type="entry name" value="NAD(P)-binding Rossmann-like Domain"/>
    <property type="match status" value="2"/>
</dbReference>
<accession>A0A090N4A9</accession>
<dbReference type="PANTHER" id="PTHR43544:SF2">
    <property type="entry name" value="OXIDOREDUCTASE"/>
    <property type="match status" value="1"/>
</dbReference>